<dbReference type="RefSeq" id="WP_003435046.1">
    <property type="nucleotide sequence ID" value="NZ_APLF01000001.1"/>
</dbReference>
<evidence type="ECO:0000313" key="3">
    <source>
        <dbReference type="Proteomes" id="UP000012317"/>
    </source>
</evidence>
<dbReference type="PATRIC" id="fig|1189619.4.peg.246"/>
<dbReference type="EMBL" id="APLF01000001">
    <property type="protein sequence ID" value="EMY82695.1"/>
    <property type="molecule type" value="Genomic_DNA"/>
</dbReference>
<dbReference type="SUPFAM" id="SSF53335">
    <property type="entry name" value="S-adenosyl-L-methionine-dependent methyltransferases"/>
    <property type="match status" value="1"/>
</dbReference>
<protein>
    <submittedName>
        <fullName evidence="2">SAM-dependent methyltransferase, AdoMet MTases superfamily protein</fullName>
    </submittedName>
</protein>
<evidence type="ECO:0000313" key="2">
    <source>
        <dbReference type="EMBL" id="EMY82695.1"/>
    </source>
</evidence>
<dbReference type="CDD" id="cd02440">
    <property type="entry name" value="AdoMet_MTases"/>
    <property type="match status" value="1"/>
</dbReference>
<organism evidence="2 3">
    <name type="scientific">Psychroflexus gondwanensis ACAM 44</name>
    <dbReference type="NCBI Taxonomy" id="1189619"/>
    <lineage>
        <taxon>Bacteria</taxon>
        <taxon>Pseudomonadati</taxon>
        <taxon>Bacteroidota</taxon>
        <taxon>Flavobacteriia</taxon>
        <taxon>Flavobacteriales</taxon>
        <taxon>Flavobacteriaceae</taxon>
        <taxon>Psychroflexus</taxon>
    </lineage>
</organism>
<dbReference type="PANTHER" id="PTHR43861">
    <property type="entry name" value="TRANS-ACONITATE 2-METHYLTRANSFERASE-RELATED"/>
    <property type="match status" value="1"/>
</dbReference>
<dbReference type="STRING" id="1189619.pgond44_01195"/>
<dbReference type="eggNOG" id="COG2227">
    <property type="taxonomic scope" value="Bacteria"/>
</dbReference>
<dbReference type="Proteomes" id="UP000012317">
    <property type="component" value="Unassembled WGS sequence"/>
</dbReference>
<proteinExistence type="predicted"/>
<accession>N1WUI7</accession>
<dbReference type="Gene3D" id="3.40.50.150">
    <property type="entry name" value="Vaccinia Virus protein VP39"/>
    <property type="match status" value="1"/>
</dbReference>
<keyword evidence="1 2" id="KW-0808">Transferase</keyword>
<reference evidence="2 3" key="1">
    <citation type="journal article" date="2014" name="Genome Biol. Evol.">
        <title>Extensive gene acquisition in the extremely psychrophilic bacterial species Psychroflexus torquis and the link to sea-ice ecosystem specialism.</title>
        <authorList>
            <person name="Feng S."/>
            <person name="Powell S.M."/>
            <person name="Wilson R."/>
            <person name="Bowman J.P."/>
        </authorList>
    </citation>
    <scope>NUCLEOTIDE SEQUENCE [LARGE SCALE GENOMIC DNA]</scope>
    <source>
        <strain evidence="2 3">ACAM 44</strain>
    </source>
</reference>
<comment type="caution">
    <text evidence="2">The sequence shown here is derived from an EMBL/GenBank/DDBJ whole genome shotgun (WGS) entry which is preliminary data.</text>
</comment>
<dbReference type="GO" id="GO:0008168">
    <property type="term" value="F:methyltransferase activity"/>
    <property type="evidence" value="ECO:0007669"/>
    <property type="project" value="UniProtKB-KW"/>
</dbReference>
<dbReference type="Pfam" id="PF13489">
    <property type="entry name" value="Methyltransf_23"/>
    <property type="match status" value="1"/>
</dbReference>
<dbReference type="GO" id="GO:0032259">
    <property type="term" value="P:methylation"/>
    <property type="evidence" value="ECO:0007669"/>
    <property type="project" value="UniProtKB-KW"/>
</dbReference>
<name>N1WUI7_9FLAO</name>
<dbReference type="InterPro" id="IPR029063">
    <property type="entry name" value="SAM-dependent_MTases_sf"/>
</dbReference>
<evidence type="ECO:0000256" key="1">
    <source>
        <dbReference type="ARBA" id="ARBA00022679"/>
    </source>
</evidence>
<keyword evidence="2" id="KW-0489">Methyltransferase</keyword>
<dbReference type="AlphaFoldDB" id="N1WUI7"/>
<dbReference type="PANTHER" id="PTHR43861:SF3">
    <property type="entry name" value="PUTATIVE (AFU_ORTHOLOGUE AFUA_2G14390)-RELATED"/>
    <property type="match status" value="1"/>
</dbReference>
<sequence length="273" mass="31832">MDVTEMNIKDEAFTKESFKLKRDKLGVLATQPKPEQLDKYYEFKDYISHKEKSNSFMDLIYDLVKSMMFKRKLEILRLNHPGIKSVLDFGCGTGDFVSYLSKKGIRSTGVEPTQKAFEQAEKTDIKIYKDLNKVDGTFDAITLFHVLEHVEDYIKVLENLKAKLNSGGLLVIAVPNYKSYDACYYKEKWAAWDVPRHLWHFKKQDLSTIADLLNLELIQIRPMSFDAYYISMVSESYKGNHKVKGLYRGWKSNRKAKISEEYSSNIFVMKKDH</sequence>
<keyword evidence="3" id="KW-1185">Reference proteome</keyword>
<gene>
    <name evidence="2" type="ORF">pgond44_01195</name>
</gene>